<keyword evidence="2" id="KW-1185">Reference proteome</keyword>
<keyword evidence="1" id="KW-0812">Transmembrane</keyword>
<evidence type="ECO:0000313" key="2">
    <source>
        <dbReference type="Proteomes" id="UP000887565"/>
    </source>
</evidence>
<dbReference type="AlphaFoldDB" id="A0A915KBR4"/>
<sequence>MARRHADASDAGAGASDLSGALILLAVVGLYFYNKREVERGRPGVAGLQEFLIIIDDNFGTSLAPTPRGRMAEVQAAVSFLNDPGFE</sequence>
<evidence type="ECO:0000313" key="3">
    <source>
        <dbReference type="WBParaSite" id="nRc.2.0.1.t36152-RA"/>
    </source>
</evidence>
<feature type="transmembrane region" description="Helical" evidence="1">
    <location>
        <begin position="12"/>
        <end position="33"/>
    </location>
</feature>
<dbReference type="Proteomes" id="UP000887565">
    <property type="component" value="Unplaced"/>
</dbReference>
<protein>
    <submittedName>
        <fullName evidence="3">VWA domain-containing protein</fullName>
    </submittedName>
</protein>
<proteinExistence type="predicted"/>
<reference evidence="3" key="1">
    <citation type="submission" date="2022-11" db="UniProtKB">
        <authorList>
            <consortium name="WormBaseParasite"/>
        </authorList>
    </citation>
    <scope>IDENTIFICATION</scope>
</reference>
<name>A0A915KBR4_ROMCU</name>
<dbReference type="WBParaSite" id="nRc.2.0.1.t36152-RA">
    <property type="protein sequence ID" value="nRc.2.0.1.t36152-RA"/>
    <property type="gene ID" value="nRc.2.0.1.g36152"/>
</dbReference>
<keyword evidence="1" id="KW-1133">Transmembrane helix</keyword>
<keyword evidence="1" id="KW-0472">Membrane</keyword>
<organism evidence="2 3">
    <name type="scientific">Romanomermis culicivorax</name>
    <name type="common">Nematode worm</name>
    <dbReference type="NCBI Taxonomy" id="13658"/>
    <lineage>
        <taxon>Eukaryota</taxon>
        <taxon>Metazoa</taxon>
        <taxon>Ecdysozoa</taxon>
        <taxon>Nematoda</taxon>
        <taxon>Enoplea</taxon>
        <taxon>Dorylaimia</taxon>
        <taxon>Mermithida</taxon>
        <taxon>Mermithoidea</taxon>
        <taxon>Mermithidae</taxon>
        <taxon>Romanomermis</taxon>
    </lineage>
</organism>
<evidence type="ECO:0000256" key="1">
    <source>
        <dbReference type="SAM" id="Phobius"/>
    </source>
</evidence>
<accession>A0A915KBR4</accession>